<proteinExistence type="inferred from homology"/>
<feature type="domain" description="ABC transporter" evidence="5">
    <location>
        <begin position="16"/>
        <end position="239"/>
    </location>
</feature>
<evidence type="ECO:0000256" key="4">
    <source>
        <dbReference type="ARBA" id="ARBA00038388"/>
    </source>
</evidence>
<comment type="caution">
    <text evidence="6">The sequence shown here is derived from an EMBL/GenBank/DDBJ whole genome shotgun (WGS) entry which is preliminary data.</text>
</comment>
<dbReference type="PANTHER" id="PTHR24220:SF86">
    <property type="entry name" value="ABC TRANSPORTER ABCH.1"/>
    <property type="match status" value="1"/>
</dbReference>
<protein>
    <submittedName>
        <fullName evidence="6">ABC transporter ATP-binding protein</fullName>
    </submittedName>
</protein>
<keyword evidence="1" id="KW-0813">Transport</keyword>
<dbReference type="InterPro" id="IPR017911">
    <property type="entry name" value="MacB-like_ATP-bd"/>
</dbReference>
<comment type="similarity">
    <text evidence="4">Belongs to the ABC transporter superfamily. Macrolide exporter (TC 3.A.1.122) family.</text>
</comment>
<gene>
    <name evidence="6" type="ORF">SOASR030_06930</name>
</gene>
<dbReference type="PROSITE" id="PS50893">
    <property type="entry name" value="ABC_TRANSPORTER_2"/>
    <property type="match status" value="1"/>
</dbReference>
<dbReference type="PROSITE" id="PS00211">
    <property type="entry name" value="ABC_TRANSPORTER_1"/>
    <property type="match status" value="1"/>
</dbReference>
<dbReference type="EMBL" id="BRLH01000001">
    <property type="protein sequence ID" value="GKX54581.1"/>
    <property type="molecule type" value="Genomic_DNA"/>
</dbReference>
<evidence type="ECO:0000256" key="1">
    <source>
        <dbReference type="ARBA" id="ARBA00022448"/>
    </source>
</evidence>
<dbReference type="InterPro" id="IPR027417">
    <property type="entry name" value="P-loop_NTPase"/>
</dbReference>
<dbReference type="Gene3D" id="3.40.50.300">
    <property type="entry name" value="P-loop containing nucleotide triphosphate hydrolases"/>
    <property type="match status" value="1"/>
</dbReference>
<keyword evidence="3 6" id="KW-0067">ATP-binding</keyword>
<evidence type="ECO:0000259" key="5">
    <source>
        <dbReference type="PROSITE" id="PS50893"/>
    </source>
</evidence>
<dbReference type="GO" id="GO:0005524">
    <property type="term" value="F:ATP binding"/>
    <property type="evidence" value="ECO:0007669"/>
    <property type="project" value="UniProtKB-KW"/>
</dbReference>
<evidence type="ECO:0000313" key="6">
    <source>
        <dbReference type="EMBL" id="GKX54581.1"/>
    </source>
</evidence>
<dbReference type="GO" id="GO:1902495">
    <property type="term" value="C:transmembrane transporter complex"/>
    <property type="evidence" value="ECO:0007669"/>
    <property type="project" value="UniProtKB-ARBA"/>
</dbReference>
<dbReference type="InterPro" id="IPR003439">
    <property type="entry name" value="ABC_transporter-like_ATP-bd"/>
</dbReference>
<dbReference type="GO" id="GO:0016887">
    <property type="term" value="F:ATP hydrolysis activity"/>
    <property type="evidence" value="ECO:0007669"/>
    <property type="project" value="InterPro"/>
</dbReference>
<dbReference type="AlphaFoldDB" id="A0AAV5MXM0"/>
<organism evidence="6 7">
    <name type="scientific">Leminorella grimontii</name>
    <dbReference type="NCBI Taxonomy" id="82981"/>
    <lineage>
        <taxon>Bacteria</taxon>
        <taxon>Pseudomonadati</taxon>
        <taxon>Pseudomonadota</taxon>
        <taxon>Gammaproteobacteria</taxon>
        <taxon>Enterobacterales</taxon>
        <taxon>Budviciaceae</taxon>
        <taxon>Leminorella</taxon>
    </lineage>
</organism>
<keyword evidence="7" id="KW-1185">Reference proteome</keyword>
<sequence>MMQQQSNIQAPSPWVIETRHLYKRFGQVIALDDINLHIKRGEFVAIMGASGSGKTTLMNILTCLDTASEGQVLLDGVDAAKLDEEGRRAFRADKIGLVFQQFHLIPFLTALENVMLAQHYHSVVDEKAARKVLAQVGLDHRVDHLPSQLSGGEQQRVCIARALVNEPPVIFADEPTGNLDEQNEKLVLGLLTDLHKQGRTIVMVTHNPELGRFTDRIIRLQHGKYLGEEVNRQEAEQHVG</sequence>
<evidence type="ECO:0000256" key="2">
    <source>
        <dbReference type="ARBA" id="ARBA00022741"/>
    </source>
</evidence>
<dbReference type="SUPFAM" id="SSF52540">
    <property type="entry name" value="P-loop containing nucleoside triphosphate hydrolases"/>
    <property type="match status" value="1"/>
</dbReference>
<reference evidence="6" key="1">
    <citation type="submission" date="2022-06" db="EMBL/GenBank/DDBJ databases">
        <title>Draft genome sequences of Leminorella grimontii str. JCM5902.</title>
        <authorList>
            <person name="Wakabayashi Y."/>
            <person name="Kojima K."/>
        </authorList>
    </citation>
    <scope>NUCLEOTIDE SEQUENCE</scope>
    <source>
        <strain evidence="6">JCM 5902</strain>
    </source>
</reference>
<dbReference type="PANTHER" id="PTHR24220">
    <property type="entry name" value="IMPORT ATP-BINDING PROTEIN"/>
    <property type="match status" value="1"/>
</dbReference>
<dbReference type="SMART" id="SM00382">
    <property type="entry name" value="AAA"/>
    <property type="match status" value="1"/>
</dbReference>
<dbReference type="Pfam" id="PF00005">
    <property type="entry name" value="ABC_tran"/>
    <property type="match status" value="1"/>
</dbReference>
<evidence type="ECO:0000313" key="7">
    <source>
        <dbReference type="Proteomes" id="UP001058124"/>
    </source>
</evidence>
<dbReference type="CDD" id="cd03255">
    <property type="entry name" value="ABC_MJ0796_LolCDE_FtsE"/>
    <property type="match status" value="1"/>
</dbReference>
<dbReference type="GO" id="GO:0005886">
    <property type="term" value="C:plasma membrane"/>
    <property type="evidence" value="ECO:0007669"/>
    <property type="project" value="TreeGrafter"/>
</dbReference>
<accession>A0AAV5MXM0</accession>
<dbReference type="InterPro" id="IPR015854">
    <property type="entry name" value="ABC_transpr_LolD-like"/>
</dbReference>
<keyword evidence="2" id="KW-0547">Nucleotide-binding</keyword>
<name>A0AAV5MXM0_9GAMM</name>
<dbReference type="InterPro" id="IPR003593">
    <property type="entry name" value="AAA+_ATPase"/>
</dbReference>
<evidence type="ECO:0000256" key="3">
    <source>
        <dbReference type="ARBA" id="ARBA00022840"/>
    </source>
</evidence>
<dbReference type="FunFam" id="3.40.50.300:FF:000032">
    <property type="entry name" value="Export ABC transporter ATP-binding protein"/>
    <property type="match status" value="1"/>
</dbReference>
<dbReference type="Proteomes" id="UP001058124">
    <property type="component" value="Unassembled WGS sequence"/>
</dbReference>
<dbReference type="InterPro" id="IPR017871">
    <property type="entry name" value="ABC_transporter-like_CS"/>
</dbReference>
<dbReference type="GO" id="GO:0022857">
    <property type="term" value="F:transmembrane transporter activity"/>
    <property type="evidence" value="ECO:0007669"/>
    <property type="project" value="UniProtKB-ARBA"/>
</dbReference>